<evidence type="ECO:0000256" key="5">
    <source>
        <dbReference type="ARBA" id="ARBA00022737"/>
    </source>
</evidence>
<dbReference type="InterPro" id="IPR001611">
    <property type="entry name" value="Leu-rich_rpt"/>
</dbReference>
<evidence type="ECO:0000313" key="8">
    <source>
        <dbReference type="EMBL" id="RZC55767.1"/>
    </source>
</evidence>
<keyword evidence="5" id="KW-0677">Repeat</keyword>
<name>A0A4Y7J4N5_PAPSO</name>
<proteinExistence type="predicted"/>
<reference evidence="8 9" key="1">
    <citation type="journal article" date="2018" name="Science">
        <title>The opium poppy genome and morphinan production.</title>
        <authorList>
            <person name="Guo L."/>
            <person name="Winzer T."/>
            <person name="Yang X."/>
            <person name="Li Y."/>
            <person name="Ning Z."/>
            <person name="He Z."/>
            <person name="Teodor R."/>
            <person name="Lu Y."/>
            <person name="Bowser T.A."/>
            <person name="Graham I.A."/>
            <person name="Ye K."/>
        </authorList>
    </citation>
    <scope>NUCLEOTIDE SEQUENCE [LARGE SCALE GENOMIC DNA]</scope>
    <source>
        <strain evidence="9">cv. HN1</strain>
        <tissue evidence="8">Leaves</tissue>
    </source>
</reference>
<dbReference type="EMBL" id="CM010717">
    <property type="protein sequence ID" value="RZC55767.1"/>
    <property type="molecule type" value="Genomic_DNA"/>
</dbReference>
<dbReference type="Gene3D" id="3.80.10.10">
    <property type="entry name" value="Ribonuclease Inhibitor"/>
    <property type="match status" value="1"/>
</dbReference>
<evidence type="ECO:0000256" key="3">
    <source>
        <dbReference type="ARBA" id="ARBA00022614"/>
    </source>
</evidence>
<dbReference type="InterPro" id="IPR032675">
    <property type="entry name" value="LRR_dom_sf"/>
</dbReference>
<dbReference type="OMA" id="CLECSRI"/>
<keyword evidence="6" id="KW-0325">Glycoprotein</keyword>
<evidence type="ECO:0000256" key="4">
    <source>
        <dbReference type="ARBA" id="ARBA00022729"/>
    </source>
</evidence>
<sequence>MKLDVLFIYNNKFRFAIPDNFANSTVSVLVLANNKLKGCFPPDMRKMARTLNEIILMNNGLHSCLPPDIGSLNKLTVFDISFNNFVGPLPEMMGDMKSLEQLNVGHNKFSGDIPPSICSFPKLGNFTYSYDYFDGDAPSCLELPGKDNRKNCFPEQPLQRSEEDCSSVLSHPVDCAAFGCSTSPLPPPPPYITPPPIDEGLHQ</sequence>
<feature type="region of interest" description="Disordered" evidence="7">
    <location>
        <begin position="181"/>
        <end position="203"/>
    </location>
</feature>
<dbReference type="Pfam" id="PF00560">
    <property type="entry name" value="LRR_1"/>
    <property type="match status" value="2"/>
</dbReference>
<keyword evidence="9" id="KW-1185">Reference proteome</keyword>
<dbReference type="Gramene" id="RZC55767">
    <property type="protein sequence ID" value="RZC55767"/>
    <property type="gene ID" value="C5167_014625"/>
</dbReference>
<keyword evidence="4" id="KW-0732">Signal</keyword>
<keyword evidence="3" id="KW-0433">Leucine-rich repeat</keyword>
<dbReference type="SUPFAM" id="SSF52058">
    <property type="entry name" value="L domain-like"/>
    <property type="match status" value="1"/>
</dbReference>
<evidence type="ECO:0000256" key="2">
    <source>
        <dbReference type="ARBA" id="ARBA00022525"/>
    </source>
</evidence>
<evidence type="ECO:0000256" key="6">
    <source>
        <dbReference type="ARBA" id="ARBA00023180"/>
    </source>
</evidence>
<comment type="subcellular location">
    <subcellularLocation>
        <location evidence="1">Secreted</location>
    </subcellularLocation>
</comment>
<evidence type="ECO:0000313" key="9">
    <source>
        <dbReference type="Proteomes" id="UP000316621"/>
    </source>
</evidence>
<dbReference type="AlphaFoldDB" id="A0A4Y7J4N5"/>
<evidence type="ECO:0000256" key="7">
    <source>
        <dbReference type="SAM" id="MobiDB-lite"/>
    </source>
</evidence>
<dbReference type="PANTHER" id="PTHR32093">
    <property type="entry name" value="LEUCINE-RICH REPEAT EXTENSIN-LIKE PROTEIN 3-RELATED"/>
    <property type="match status" value="1"/>
</dbReference>
<dbReference type="Proteomes" id="UP000316621">
    <property type="component" value="Chromosome 3"/>
</dbReference>
<organism evidence="8 9">
    <name type="scientific">Papaver somniferum</name>
    <name type="common">Opium poppy</name>
    <dbReference type="NCBI Taxonomy" id="3469"/>
    <lineage>
        <taxon>Eukaryota</taxon>
        <taxon>Viridiplantae</taxon>
        <taxon>Streptophyta</taxon>
        <taxon>Embryophyta</taxon>
        <taxon>Tracheophyta</taxon>
        <taxon>Spermatophyta</taxon>
        <taxon>Magnoliopsida</taxon>
        <taxon>Ranunculales</taxon>
        <taxon>Papaveraceae</taxon>
        <taxon>Papaveroideae</taxon>
        <taxon>Papaver</taxon>
    </lineage>
</organism>
<accession>A0A4Y7J4N5</accession>
<keyword evidence="2" id="KW-0964">Secreted</keyword>
<feature type="compositionally biased region" description="Pro residues" evidence="7">
    <location>
        <begin position="184"/>
        <end position="197"/>
    </location>
</feature>
<dbReference type="PANTHER" id="PTHR32093:SF121">
    <property type="entry name" value="LEUCINE-RICH REPEAT EXTENSIN-LIKE PROTEIN 6"/>
    <property type="match status" value="1"/>
</dbReference>
<evidence type="ECO:0000256" key="1">
    <source>
        <dbReference type="ARBA" id="ARBA00004613"/>
    </source>
</evidence>
<dbReference type="STRING" id="3469.A0A4Y7J4N5"/>
<dbReference type="GO" id="GO:0005576">
    <property type="term" value="C:extracellular region"/>
    <property type="evidence" value="ECO:0007669"/>
    <property type="project" value="UniProtKB-SubCell"/>
</dbReference>
<gene>
    <name evidence="8" type="ORF">C5167_014625</name>
</gene>
<evidence type="ECO:0008006" key="10">
    <source>
        <dbReference type="Google" id="ProtNLM"/>
    </source>
</evidence>
<protein>
    <recommendedName>
        <fullName evidence="10">Leucine-rich repeat-containing N-terminal plant-type domain-containing protein</fullName>
    </recommendedName>
</protein>
<dbReference type="FunFam" id="3.80.10.10:FF:000041">
    <property type="entry name" value="LRR receptor-like serine/threonine-protein kinase ERECTA"/>
    <property type="match status" value="1"/>
</dbReference>
<dbReference type="InterPro" id="IPR051582">
    <property type="entry name" value="LRR_extensin-like_regulator"/>
</dbReference>